<keyword evidence="4 6" id="KW-0472">Membrane</keyword>
<evidence type="ECO:0000256" key="5">
    <source>
        <dbReference type="SAM" id="MobiDB-lite"/>
    </source>
</evidence>
<evidence type="ECO:0000313" key="8">
    <source>
        <dbReference type="EMBL" id="TCO95223.1"/>
    </source>
</evidence>
<protein>
    <submittedName>
        <fullName evidence="8">Uncharacterized protein</fullName>
    </submittedName>
</protein>
<feature type="transmembrane region" description="Helical" evidence="6">
    <location>
        <begin position="184"/>
        <end position="206"/>
    </location>
</feature>
<evidence type="ECO:0000313" key="9">
    <source>
        <dbReference type="Proteomes" id="UP000295600"/>
    </source>
</evidence>
<evidence type="ECO:0000256" key="2">
    <source>
        <dbReference type="ARBA" id="ARBA00022692"/>
    </source>
</evidence>
<keyword evidence="3 6" id="KW-1133">Transmembrane helix</keyword>
<feature type="transmembrane region" description="Helical" evidence="6">
    <location>
        <begin position="161"/>
        <end position="178"/>
    </location>
</feature>
<keyword evidence="7" id="KW-0732">Signal</keyword>
<evidence type="ECO:0000256" key="7">
    <source>
        <dbReference type="SAM" id="SignalP"/>
    </source>
</evidence>
<dbReference type="AlphaFoldDB" id="A0A2R3MQP8"/>
<feature type="signal peptide" evidence="7">
    <location>
        <begin position="1"/>
        <end position="18"/>
    </location>
</feature>
<organism evidence="8 9">
    <name type="scientific">Prevotella heparinolytica</name>
    <dbReference type="NCBI Taxonomy" id="28113"/>
    <lineage>
        <taxon>Bacteria</taxon>
        <taxon>Pseudomonadati</taxon>
        <taxon>Bacteroidota</taxon>
        <taxon>Bacteroidia</taxon>
        <taxon>Bacteroidales</taxon>
        <taxon>Bacteroidaceae</taxon>
        <taxon>Bacteroides</taxon>
    </lineage>
</organism>
<accession>A0A2R3MQP8</accession>
<dbReference type="InterPro" id="IPR036640">
    <property type="entry name" value="ABC1_TM_sf"/>
</dbReference>
<gene>
    <name evidence="8" type="ORF">EV202_10399</name>
</gene>
<dbReference type="GeneID" id="94547944"/>
<evidence type="ECO:0000256" key="6">
    <source>
        <dbReference type="SAM" id="Phobius"/>
    </source>
</evidence>
<keyword evidence="2 6" id="KW-0812">Transmembrane</keyword>
<feature type="chain" id="PRO_5043803251" evidence="7">
    <location>
        <begin position="19"/>
        <end position="246"/>
    </location>
</feature>
<name>A0A2R3MQP8_9BACE</name>
<feature type="transmembrane region" description="Helical" evidence="6">
    <location>
        <begin position="101"/>
        <end position="124"/>
    </location>
</feature>
<evidence type="ECO:0000256" key="4">
    <source>
        <dbReference type="ARBA" id="ARBA00023136"/>
    </source>
</evidence>
<proteinExistence type="predicted"/>
<evidence type="ECO:0000256" key="3">
    <source>
        <dbReference type="ARBA" id="ARBA00022989"/>
    </source>
</evidence>
<feature type="region of interest" description="Disordered" evidence="5">
    <location>
        <begin position="58"/>
        <end position="79"/>
    </location>
</feature>
<feature type="compositionally biased region" description="Basic and acidic residues" evidence="5">
    <location>
        <begin position="218"/>
        <end position="246"/>
    </location>
</feature>
<sequence>MKRIILGLMLAMTFCSLAQGKNRTVKENDSEGNIKRVIELRDTIVNGETQTDTLSIMTYENSSKAGENDSYPDDSRKERREHQSDWGWDEFDLNGNASETLIAITAIVFIFGLPLLIIFTIFFFRYKNRKAKYRLAEQALTSGQQLPENFFKETAATDTRTKGISNIFTGIGLFIFLWAITGRFAIGCIGLLIMFTGFGQLVIYYTQSGSDGNPSMRIKNDENSGKSDIKTEGIEISNREKKNGEK</sequence>
<dbReference type="KEGG" id="bhf:C3V43_05740"/>
<dbReference type="GO" id="GO:0005524">
    <property type="term" value="F:ATP binding"/>
    <property type="evidence" value="ECO:0007669"/>
    <property type="project" value="InterPro"/>
</dbReference>
<dbReference type="Proteomes" id="UP000295600">
    <property type="component" value="Unassembled WGS sequence"/>
</dbReference>
<comment type="subcellular location">
    <subcellularLocation>
        <location evidence="1">Cell membrane</location>
        <topology evidence="1">Multi-pass membrane protein</topology>
    </subcellularLocation>
</comment>
<dbReference type="Pfam" id="PF19762">
    <property type="entry name" value="DUF6249"/>
    <property type="match status" value="1"/>
</dbReference>
<dbReference type="SUPFAM" id="SSF90123">
    <property type="entry name" value="ABC transporter transmembrane region"/>
    <property type="match status" value="1"/>
</dbReference>
<dbReference type="RefSeq" id="WP_106068981.1">
    <property type="nucleotide sequence ID" value="NZ_CP027234.1"/>
</dbReference>
<comment type="caution">
    <text evidence="8">The sequence shown here is derived from an EMBL/GenBank/DDBJ whole genome shotgun (WGS) entry which is preliminary data.</text>
</comment>
<dbReference type="GO" id="GO:0005886">
    <property type="term" value="C:plasma membrane"/>
    <property type="evidence" value="ECO:0007669"/>
    <property type="project" value="UniProtKB-SubCell"/>
</dbReference>
<dbReference type="EMBL" id="SLXB01000003">
    <property type="protein sequence ID" value="TCO95223.1"/>
    <property type="molecule type" value="Genomic_DNA"/>
</dbReference>
<feature type="region of interest" description="Disordered" evidence="5">
    <location>
        <begin position="214"/>
        <end position="246"/>
    </location>
</feature>
<reference evidence="8 9" key="1">
    <citation type="submission" date="2019-03" db="EMBL/GenBank/DDBJ databases">
        <title>Genomic Encyclopedia of Type Strains, Phase IV (KMG-IV): sequencing the most valuable type-strain genomes for metagenomic binning, comparative biology and taxonomic classification.</title>
        <authorList>
            <person name="Goeker M."/>
        </authorList>
    </citation>
    <scope>NUCLEOTIDE SEQUENCE [LARGE SCALE GENOMIC DNA]</scope>
    <source>
        <strain evidence="8 9">DSM 23917</strain>
    </source>
</reference>
<dbReference type="InterPro" id="IPR046216">
    <property type="entry name" value="DUF6249"/>
</dbReference>
<evidence type="ECO:0000256" key="1">
    <source>
        <dbReference type="ARBA" id="ARBA00004651"/>
    </source>
</evidence>